<evidence type="ECO:0000256" key="2">
    <source>
        <dbReference type="SAM" id="MobiDB-lite"/>
    </source>
</evidence>
<keyword evidence="3" id="KW-0472">Membrane</keyword>
<feature type="compositionally biased region" description="Basic residues" evidence="2">
    <location>
        <begin position="623"/>
        <end position="635"/>
    </location>
</feature>
<dbReference type="AlphaFoldDB" id="A0A1Y2ITL5"/>
<feature type="region of interest" description="Disordered" evidence="2">
    <location>
        <begin position="576"/>
        <end position="635"/>
    </location>
</feature>
<feature type="compositionally biased region" description="Low complexity" evidence="2">
    <location>
        <begin position="263"/>
        <end position="278"/>
    </location>
</feature>
<feature type="transmembrane region" description="Helical" evidence="3">
    <location>
        <begin position="60"/>
        <end position="82"/>
    </location>
</feature>
<gene>
    <name evidence="4" type="ORF">PYCCODRAFT_1465957</name>
</gene>
<reference evidence="4 5" key="1">
    <citation type="journal article" date="2015" name="Biotechnol. Biofuels">
        <title>Enhanced degradation of softwood versus hardwood by the white-rot fungus Pycnoporus coccineus.</title>
        <authorList>
            <person name="Couturier M."/>
            <person name="Navarro D."/>
            <person name="Chevret D."/>
            <person name="Henrissat B."/>
            <person name="Piumi F."/>
            <person name="Ruiz-Duenas F.J."/>
            <person name="Martinez A.T."/>
            <person name="Grigoriev I.V."/>
            <person name="Riley R."/>
            <person name="Lipzen A."/>
            <person name="Berrin J.G."/>
            <person name="Master E.R."/>
            <person name="Rosso M.N."/>
        </authorList>
    </citation>
    <scope>NUCLEOTIDE SEQUENCE [LARGE SCALE GENOMIC DNA]</scope>
    <source>
        <strain evidence="4 5">BRFM310</strain>
    </source>
</reference>
<feature type="region of interest" description="Disordered" evidence="2">
    <location>
        <begin position="84"/>
        <end position="124"/>
    </location>
</feature>
<organism evidence="4 5">
    <name type="scientific">Trametes coccinea (strain BRFM310)</name>
    <name type="common">Pycnoporus coccineus</name>
    <dbReference type="NCBI Taxonomy" id="1353009"/>
    <lineage>
        <taxon>Eukaryota</taxon>
        <taxon>Fungi</taxon>
        <taxon>Dikarya</taxon>
        <taxon>Basidiomycota</taxon>
        <taxon>Agaricomycotina</taxon>
        <taxon>Agaricomycetes</taxon>
        <taxon>Polyporales</taxon>
        <taxon>Polyporaceae</taxon>
        <taxon>Trametes</taxon>
    </lineage>
</organism>
<keyword evidence="3" id="KW-1133">Transmembrane helix</keyword>
<dbReference type="Proteomes" id="UP000193067">
    <property type="component" value="Unassembled WGS sequence"/>
</dbReference>
<keyword evidence="3" id="KW-0812">Transmembrane</keyword>
<feature type="region of interest" description="Disordered" evidence="2">
    <location>
        <begin position="261"/>
        <end position="296"/>
    </location>
</feature>
<evidence type="ECO:0000313" key="4">
    <source>
        <dbReference type="EMBL" id="OSD04485.1"/>
    </source>
</evidence>
<feature type="compositionally biased region" description="Polar residues" evidence="2">
    <location>
        <begin position="279"/>
        <end position="289"/>
    </location>
</feature>
<feature type="transmembrane region" description="Helical" evidence="3">
    <location>
        <begin position="6"/>
        <end position="39"/>
    </location>
</feature>
<feature type="coiled-coil region" evidence="1">
    <location>
        <begin position="326"/>
        <end position="367"/>
    </location>
</feature>
<keyword evidence="1" id="KW-0175">Coiled coil</keyword>
<sequence>MSDTDYTIISLICALIILTSGSVTSTVVLASLAIILLSAKINWSALLSSENGDFSSYAAFLRAAACILVPVLVASSVTASTFRTPNASAPTSGAQSTDSPQPSATSGEQSAETSPPAGAQSNAKSPSFANCLVRRILTGSGPVTADPALVADFKAKIQQLIELSKKWKENSANMETRARASEARYRQTQRELACKELALAQKERRHEELRIMLIIMRSQEQQAMANLQTQVVQARSEHQATQNELADTRAQLEAARVQLQEAQSTLQNSRTQQSSTSQRCNQHCGNMASQRRRVPVHRRTRDFVPALDGARTATLTTLQAANDATIQELHDRVAAYSGRIQQLQESVDRAMAERDEHEGNTQAYAEETDRLQCANIELEHKITHLTHENAHYRLISQNLLAELEGYRAWFSKQQKERHTVEQELSVRADVSGGQIGTEKPAASAFAPQPITPVDVPTILITSPSSQWCVRHVVEYYDDASLCAENVVTRLESMGTQNPLPLPSILSLAKTEATANEALAGRRRTHHRIRTAPTPLDTDYEEELEVEEYLAHETDYTPAQYSSSWLFQSRIPVLKRPVCPPSPPQPESRAIKAALPSAIPRLKQSASSSLEWATPPRDASPKKTTGHKRNVKTCGR</sequence>
<dbReference type="OrthoDB" id="2757937at2759"/>
<keyword evidence="5" id="KW-1185">Reference proteome</keyword>
<dbReference type="EMBL" id="KZ084096">
    <property type="protein sequence ID" value="OSD04485.1"/>
    <property type="molecule type" value="Genomic_DNA"/>
</dbReference>
<evidence type="ECO:0000256" key="3">
    <source>
        <dbReference type="SAM" id="Phobius"/>
    </source>
</evidence>
<name>A0A1Y2ITL5_TRAC3</name>
<proteinExistence type="predicted"/>
<accession>A0A1Y2ITL5</accession>
<protein>
    <submittedName>
        <fullName evidence="4">Uncharacterized protein</fullName>
    </submittedName>
</protein>
<evidence type="ECO:0000256" key="1">
    <source>
        <dbReference type="SAM" id="Coils"/>
    </source>
</evidence>
<evidence type="ECO:0000313" key="5">
    <source>
        <dbReference type="Proteomes" id="UP000193067"/>
    </source>
</evidence>